<evidence type="ECO:0000256" key="7">
    <source>
        <dbReference type="ARBA" id="ARBA00022475"/>
    </source>
</evidence>
<reference evidence="48" key="1">
    <citation type="submission" date="2025-08" db="UniProtKB">
        <authorList>
            <consortium name="RefSeq"/>
        </authorList>
    </citation>
    <scope>IDENTIFICATION</scope>
    <source>
        <strain evidence="48">J_2021</strain>
        <tissue evidence="48">Erythrocytes</tissue>
    </source>
</reference>
<evidence type="ECO:0000256" key="3">
    <source>
        <dbReference type="ARBA" id="ARBA00013274"/>
    </source>
</evidence>
<evidence type="ECO:0000256" key="19">
    <source>
        <dbReference type="ARBA" id="ARBA00023422"/>
    </source>
</evidence>
<evidence type="ECO:0000256" key="1">
    <source>
        <dbReference type="ARBA" id="ARBA00004247"/>
    </source>
</evidence>
<evidence type="ECO:0000256" key="46">
    <source>
        <dbReference type="ARBA" id="ARBA00049461"/>
    </source>
</evidence>
<dbReference type="KEGG" id="xla:108699833"/>
<evidence type="ECO:0000256" key="31">
    <source>
        <dbReference type="ARBA" id="ARBA00048049"/>
    </source>
</evidence>
<proteinExistence type="inferred from homology"/>
<evidence type="ECO:0000256" key="25">
    <source>
        <dbReference type="ARBA" id="ARBA00047324"/>
    </source>
</evidence>
<evidence type="ECO:0000256" key="34">
    <source>
        <dbReference type="ARBA" id="ARBA00048362"/>
    </source>
</evidence>
<evidence type="ECO:0000256" key="11">
    <source>
        <dbReference type="ARBA" id="ARBA00022801"/>
    </source>
</evidence>
<comment type="catalytic activity">
    <reaction evidence="34">
        <text>1-hexadecanoyl-2-(9Z,12Z-octadecadienoyl)-sn-glycero-3-phosphocholine + H2O = 2-(9Z,12Z-octadecadienoyl)-sn-glycero-3-phosphocholine + hexadecanoate + H(+)</text>
        <dbReference type="Rhea" id="RHEA:40971"/>
        <dbReference type="ChEBI" id="CHEBI:7896"/>
        <dbReference type="ChEBI" id="CHEBI:15377"/>
        <dbReference type="ChEBI" id="CHEBI:15378"/>
        <dbReference type="ChEBI" id="CHEBI:73002"/>
        <dbReference type="ChEBI" id="CHEBI:76084"/>
    </reaction>
    <physiologicalReaction direction="left-to-right" evidence="34">
        <dbReference type="Rhea" id="RHEA:40972"/>
    </physiologicalReaction>
</comment>
<comment type="function">
    <text evidence="24">Calcium-independent membrane-associated phospholipase that catalyzes complete diacylation of phospholipids by hydrolyzing both sn-1 and sn-2 fatty acyl chains attached to the glycerol backbone (phospholipase B activity). Has dual phospholipase and lysophospholipase activities toward diacylphospholipids. Preferentially cleaves sn-2 ester bonds over sn-1 bonds. Acts as a lipase toward glycerolipid substrates. Hydrolyzes fatty acyl chains of diacylglycerols with preference for the sn-2 position and of triacylglycerols with not positional selectivity. May also hydrolyze long chain retinyl esters such as retinyl palmitate. May contribute to digestion of dietary phospholipids, glycerolipids and retinoids, facilitating lipid absorption at the brush border.</text>
</comment>
<keyword evidence="13" id="KW-0443">Lipid metabolism</keyword>
<dbReference type="EC" id="3.1.1.3" evidence="5"/>
<dbReference type="SUPFAM" id="SSF52266">
    <property type="entry name" value="SGNH hydrolase"/>
    <property type="match status" value="1"/>
</dbReference>
<evidence type="ECO:0000256" key="20">
    <source>
        <dbReference type="ARBA" id="ARBA00029723"/>
    </source>
</evidence>
<keyword evidence="12" id="KW-1133">Transmembrane helix</keyword>
<comment type="catalytic activity">
    <reaction evidence="38">
        <text>1-hexadecanoyl-2-(9Z-octadecenoyl)-sn-glycero-3-phosphoethanolamine + H2O = 1-hexadecanoyl-sn-glycero-3-phosphoethanolamine + (9Z)-octadecenoate + H(+)</text>
        <dbReference type="Rhea" id="RHEA:40911"/>
        <dbReference type="ChEBI" id="CHEBI:15377"/>
        <dbReference type="ChEBI" id="CHEBI:15378"/>
        <dbReference type="ChEBI" id="CHEBI:30823"/>
        <dbReference type="ChEBI" id="CHEBI:73004"/>
        <dbReference type="ChEBI" id="CHEBI:73007"/>
    </reaction>
    <physiologicalReaction direction="left-to-right" evidence="38">
        <dbReference type="Rhea" id="RHEA:40912"/>
    </physiologicalReaction>
</comment>
<dbReference type="GO" id="GO:0006644">
    <property type="term" value="P:phospholipid metabolic process"/>
    <property type="evidence" value="ECO:0000318"/>
    <property type="project" value="GO_Central"/>
</dbReference>
<evidence type="ECO:0000256" key="40">
    <source>
        <dbReference type="ARBA" id="ARBA00048699"/>
    </source>
</evidence>
<keyword evidence="10" id="KW-0677">Repeat</keyword>
<dbReference type="InterPro" id="IPR001087">
    <property type="entry name" value="GDSL"/>
</dbReference>
<evidence type="ECO:0000256" key="41">
    <source>
        <dbReference type="ARBA" id="ARBA00048869"/>
    </source>
</evidence>
<comment type="catalytic activity">
    <reaction evidence="45">
        <text>1,3-di-(9Z-octadecenoyl)-glycerol + H2O = 1-(9Z-octadecenoyl)-glycerol + (9Z)-octadecenoate + H(+)</text>
        <dbReference type="Rhea" id="RHEA:39939"/>
        <dbReference type="ChEBI" id="CHEBI:15377"/>
        <dbReference type="ChEBI" id="CHEBI:15378"/>
        <dbReference type="ChEBI" id="CHEBI:30823"/>
        <dbReference type="ChEBI" id="CHEBI:75342"/>
        <dbReference type="ChEBI" id="CHEBI:75735"/>
    </reaction>
    <physiologicalReaction direction="left-to-right" evidence="45">
        <dbReference type="Rhea" id="RHEA:39940"/>
    </physiologicalReaction>
</comment>
<keyword evidence="8" id="KW-0812">Transmembrane</keyword>
<evidence type="ECO:0000256" key="8">
    <source>
        <dbReference type="ARBA" id="ARBA00022692"/>
    </source>
</evidence>
<comment type="subcellular location">
    <subcellularLocation>
        <location evidence="1">Apical cell membrane</location>
        <topology evidence="1">Single-pass type I membrane protein</topology>
    </subcellularLocation>
</comment>
<keyword evidence="7" id="KW-1003">Cell membrane</keyword>
<comment type="catalytic activity">
    <reaction evidence="33">
        <text>1,2-dihexadecanoyl-sn-glycero-3-phosphocholine + H2O = 1-hexadecanoyl-sn-glycero-3-phosphocholine + hexadecanoate + H(+)</text>
        <dbReference type="Rhea" id="RHEA:41223"/>
        <dbReference type="ChEBI" id="CHEBI:7896"/>
        <dbReference type="ChEBI" id="CHEBI:15377"/>
        <dbReference type="ChEBI" id="CHEBI:15378"/>
        <dbReference type="ChEBI" id="CHEBI:72998"/>
        <dbReference type="ChEBI" id="CHEBI:72999"/>
    </reaction>
    <physiologicalReaction direction="left-to-right" evidence="33">
        <dbReference type="Rhea" id="RHEA:41224"/>
    </physiologicalReaction>
</comment>
<comment type="catalytic activity">
    <reaction evidence="42">
        <text>1-O-hexadecyl-2-(9Z)-octadecenoyl-sn-glycero-3-phosphocholine + H2O = 1-O-hexadecyl-sn-glycero-3-phosphocholine + (9Z)-octadecenoate + H(+)</text>
        <dbReference type="Rhea" id="RHEA:40915"/>
        <dbReference type="ChEBI" id="CHEBI:15377"/>
        <dbReference type="ChEBI" id="CHEBI:15378"/>
        <dbReference type="ChEBI" id="CHEBI:30823"/>
        <dbReference type="ChEBI" id="CHEBI:34112"/>
        <dbReference type="ChEBI" id="CHEBI:64496"/>
    </reaction>
    <physiologicalReaction direction="left-to-right" evidence="42">
        <dbReference type="Rhea" id="RHEA:40916"/>
    </physiologicalReaction>
</comment>
<dbReference type="GO" id="GO:0031526">
    <property type="term" value="C:brush border membrane"/>
    <property type="evidence" value="ECO:0000318"/>
    <property type="project" value="GO_Central"/>
</dbReference>
<comment type="catalytic activity">
    <reaction evidence="43">
        <text>1-hexadecanoyl-2-(9Z)-octadecenoyl-3-octadecanoyl-sn-glycerol + H2O = 1-hexadecanoyl-3-octadecanoyl-sn-glycerol + (9Z)-octadecenoate + H(+)</text>
        <dbReference type="Rhea" id="RHEA:41103"/>
        <dbReference type="ChEBI" id="CHEBI:15377"/>
        <dbReference type="ChEBI" id="CHEBI:15378"/>
        <dbReference type="ChEBI" id="CHEBI:30823"/>
        <dbReference type="ChEBI" id="CHEBI:77623"/>
        <dbReference type="ChEBI" id="CHEBI:77624"/>
    </reaction>
    <physiologicalReaction direction="left-to-right" evidence="43">
        <dbReference type="Rhea" id="RHEA:41104"/>
    </physiologicalReaction>
</comment>
<evidence type="ECO:0000256" key="36">
    <source>
        <dbReference type="ARBA" id="ARBA00048386"/>
    </source>
</evidence>
<comment type="catalytic activity">
    <reaction evidence="17">
        <text>a triacylglycerol + H2O = a diacylglycerol + a fatty acid + H(+)</text>
        <dbReference type="Rhea" id="RHEA:12044"/>
        <dbReference type="ChEBI" id="CHEBI:15377"/>
        <dbReference type="ChEBI" id="CHEBI:15378"/>
        <dbReference type="ChEBI" id="CHEBI:17855"/>
        <dbReference type="ChEBI" id="CHEBI:18035"/>
        <dbReference type="ChEBI" id="CHEBI:28868"/>
        <dbReference type="EC" id="3.1.1.3"/>
    </reaction>
    <physiologicalReaction direction="left-to-right" evidence="17">
        <dbReference type="Rhea" id="RHEA:12045"/>
    </physiologicalReaction>
</comment>
<comment type="similarity">
    <text evidence="2">Belongs to the 'GDSL' lipolytic enzyme family. Phospholipase B1 subfamily.</text>
</comment>
<comment type="catalytic activity">
    <reaction evidence="19">
        <text>a 1,2-diacyl-sn-glycero-3-phosphocholine + H2O = a 1-acyl-sn-glycero-3-phosphocholine + a fatty acid + H(+)</text>
        <dbReference type="Rhea" id="RHEA:15801"/>
        <dbReference type="ChEBI" id="CHEBI:15377"/>
        <dbReference type="ChEBI" id="CHEBI:15378"/>
        <dbReference type="ChEBI" id="CHEBI:28868"/>
        <dbReference type="ChEBI" id="CHEBI:57643"/>
        <dbReference type="ChEBI" id="CHEBI:58168"/>
        <dbReference type="EC" id="3.1.1.4"/>
    </reaction>
    <physiologicalReaction direction="left-to-right" evidence="19">
        <dbReference type="Rhea" id="RHEA:15802"/>
    </physiologicalReaction>
</comment>
<comment type="catalytic activity">
    <reaction evidence="31">
        <text>a 1-O-alkyl-2-acyl-sn-glycero-3-phosphocholine + H2O = a 1-O-alkyl-sn-glycero-3-phosphocholine + a fatty acid + H(+)</text>
        <dbReference type="Rhea" id="RHEA:36231"/>
        <dbReference type="ChEBI" id="CHEBI:15377"/>
        <dbReference type="ChEBI" id="CHEBI:15378"/>
        <dbReference type="ChEBI" id="CHEBI:28868"/>
        <dbReference type="ChEBI" id="CHEBI:30909"/>
        <dbReference type="ChEBI" id="CHEBI:36702"/>
        <dbReference type="EC" id="3.1.1.4"/>
    </reaction>
    <physiologicalReaction direction="left-to-right" evidence="31">
        <dbReference type="Rhea" id="RHEA:36232"/>
    </physiologicalReaction>
</comment>
<evidence type="ECO:0000256" key="45">
    <source>
        <dbReference type="ARBA" id="ARBA00049372"/>
    </source>
</evidence>
<evidence type="ECO:0000256" key="6">
    <source>
        <dbReference type="ARBA" id="ARBA00015133"/>
    </source>
</evidence>
<dbReference type="InterPro" id="IPR038885">
    <property type="entry name" value="PLB1"/>
</dbReference>
<comment type="catalytic activity">
    <reaction evidence="44">
        <text>1,2-dihexadecanoyl-sn-glycero-3-phosphocholine + 2 H2O = sn-glycerol 3-phosphocholine + 2 hexadecanoate + 2 H(+)</text>
        <dbReference type="Rhea" id="RHEA:40975"/>
        <dbReference type="ChEBI" id="CHEBI:7896"/>
        <dbReference type="ChEBI" id="CHEBI:15377"/>
        <dbReference type="ChEBI" id="CHEBI:15378"/>
        <dbReference type="ChEBI" id="CHEBI:16870"/>
        <dbReference type="ChEBI" id="CHEBI:72999"/>
    </reaction>
    <physiologicalReaction direction="left-to-right" evidence="44">
        <dbReference type="Rhea" id="RHEA:40976"/>
    </physiologicalReaction>
</comment>
<comment type="catalytic activity">
    <reaction evidence="46">
        <text>2-(9Z-octadecenoyl)-glycerol + H2O = glycerol + (9Z)-octadecenoate + H(+)</text>
        <dbReference type="Rhea" id="RHEA:38491"/>
        <dbReference type="ChEBI" id="CHEBI:15377"/>
        <dbReference type="ChEBI" id="CHEBI:15378"/>
        <dbReference type="ChEBI" id="CHEBI:17754"/>
        <dbReference type="ChEBI" id="CHEBI:30823"/>
        <dbReference type="ChEBI" id="CHEBI:73990"/>
    </reaction>
    <physiologicalReaction direction="left-to-right" evidence="46">
        <dbReference type="Rhea" id="RHEA:38492"/>
    </physiologicalReaction>
</comment>
<comment type="catalytic activity">
    <reaction evidence="36">
        <text>1,2,3-tri-(9Z-octadecenoyl)-glycerol + H2O = di-(9Z)-octadecenoylglycerol + (9Z)-octadecenoate + H(+)</text>
        <dbReference type="Rhea" id="RHEA:38575"/>
        <dbReference type="ChEBI" id="CHEBI:15377"/>
        <dbReference type="ChEBI" id="CHEBI:15378"/>
        <dbReference type="ChEBI" id="CHEBI:30823"/>
        <dbReference type="ChEBI" id="CHEBI:53753"/>
        <dbReference type="ChEBI" id="CHEBI:75945"/>
    </reaction>
    <physiologicalReaction direction="left-to-right" evidence="36">
        <dbReference type="Rhea" id="RHEA:38576"/>
    </physiologicalReaction>
</comment>
<evidence type="ECO:0000256" key="35">
    <source>
        <dbReference type="ARBA" id="ARBA00048374"/>
    </source>
</evidence>
<evidence type="ECO:0000256" key="9">
    <source>
        <dbReference type="ARBA" id="ARBA00022729"/>
    </source>
</evidence>
<evidence type="ECO:0000256" key="33">
    <source>
        <dbReference type="ARBA" id="ARBA00048227"/>
    </source>
</evidence>
<protein>
    <recommendedName>
        <fullName evidence="6">Phospholipase B1, membrane-associated</fullName>
        <ecNumber evidence="5">3.1.1.3</ecNumber>
        <ecNumber evidence="4">3.1.1.4</ecNumber>
        <ecNumber evidence="3">3.1.1.5</ecNumber>
    </recommendedName>
    <alternativeName>
        <fullName evidence="20">Lysophospholipase</fullName>
    </alternativeName>
    <alternativeName>
        <fullName evidence="21">Phospholipase A2</fullName>
    </alternativeName>
    <alternativeName>
        <fullName evidence="23">Phospholipase B/lipase</fullName>
    </alternativeName>
    <alternativeName>
        <fullName evidence="22">Triacylglycerol lipase</fullName>
    </alternativeName>
</protein>
<comment type="catalytic activity">
    <reaction evidence="35">
        <text>1-octadecanoyl-2-(9Z,12Z)-octadecadienoyl-sn-glycerol + H2O = 1-octadecanoyl-sn-glycerol + (9Z,12Z)-octadecadienoate + H(+)</text>
        <dbReference type="Rhea" id="RHEA:40927"/>
        <dbReference type="ChEBI" id="CHEBI:15377"/>
        <dbReference type="ChEBI" id="CHEBI:15378"/>
        <dbReference type="ChEBI" id="CHEBI:30245"/>
        <dbReference type="ChEBI" id="CHEBI:75550"/>
        <dbReference type="ChEBI" id="CHEBI:77097"/>
    </reaction>
    <physiologicalReaction direction="left-to-right" evidence="35">
        <dbReference type="Rhea" id="RHEA:40928"/>
    </physiologicalReaction>
</comment>
<evidence type="ECO:0000256" key="12">
    <source>
        <dbReference type="ARBA" id="ARBA00022989"/>
    </source>
</evidence>
<comment type="catalytic activity">
    <reaction evidence="29">
        <text>2,3-di-(9Z)-octadecenoyl-sn-glycerol + H2O = 3-(9Z-octadecenoyl)-sn-glycerol + (9Z)-octadecenoate + H(+)</text>
        <dbReference type="Rhea" id="RHEA:42604"/>
        <dbReference type="ChEBI" id="CHEBI:15377"/>
        <dbReference type="ChEBI" id="CHEBI:15378"/>
        <dbReference type="ChEBI" id="CHEBI:30823"/>
        <dbReference type="ChEBI" id="CHEBI:75824"/>
        <dbReference type="ChEBI" id="CHEBI:75938"/>
    </reaction>
    <physiologicalReaction direction="left-to-right" evidence="29">
        <dbReference type="Rhea" id="RHEA:42605"/>
    </physiologicalReaction>
</comment>
<dbReference type="GO" id="GO:0050253">
    <property type="term" value="F:retinyl-palmitate esterase activity"/>
    <property type="evidence" value="ECO:0000318"/>
    <property type="project" value="GO_Central"/>
</dbReference>
<evidence type="ECO:0000256" key="16">
    <source>
        <dbReference type="ARBA" id="ARBA00023264"/>
    </source>
</evidence>
<comment type="catalytic activity">
    <reaction evidence="18">
        <text>1-hexadecanoyl-2-(9Z,12Z-octadecadienoyl)-sn-glycero-3-phosphocholine + H2O = (9Z,12Z)-octadecadienoate + 1-hexadecanoyl-sn-glycero-3-phosphocholine + H(+)</text>
        <dbReference type="Rhea" id="RHEA:40811"/>
        <dbReference type="ChEBI" id="CHEBI:15377"/>
        <dbReference type="ChEBI" id="CHEBI:15378"/>
        <dbReference type="ChEBI" id="CHEBI:30245"/>
        <dbReference type="ChEBI" id="CHEBI:72998"/>
        <dbReference type="ChEBI" id="CHEBI:73002"/>
    </reaction>
    <physiologicalReaction direction="left-to-right" evidence="18">
        <dbReference type="Rhea" id="RHEA:40812"/>
    </physiologicalReaction>
</comment>
<evidence type="ECO:0000256" key="23">
    <source>
        <dbReference type="ARBA" id="ARBA00033022"/>
    </source>
</evidence>
<comment type="catalytic activity">
    <reaction evidence="32">
        <text>1,2-di-(9Z-octadecenoyl)-sn-glycero-3-phosphocholine + H2O = 1-(9Z-octadecenoyl)-sn-glycero-3-phosphocholine + (9Z)-octadecenoate + H(+)</text>
        <dbReference type="Rhea" id="RHEA:40923"/>
        <dbReference type="ChEBI" id="CHEBI:15377"/>
        <dbReference type="ChEBI" id="CHEBI:15378"/>
        <dbReference type="ChEBI" id="CHEBI:28610"/>
        <dbReference type="ChEBI" id="CHEBI:30823"/>
        <dbReference type="ChEBI" id="CHEBI:74669"/>
    </reaction>
    <physiologicalReaction direction="left-to-right" evidence="32">
        <dbReference type="Rhea" id="RHEA:40924"/>
    </physiologicalReaction>
</comment>
<evidence type="ECO:0000256" key="10">
    <source>
        <dbReference type="ARBA" id="ARBA00022737"/>
    </source>
</evidence>
<evidence type="ECO:0000256" key="37">
    <source>
        <dbReference type="ARBA" id="ARBA00048454"/>
    </source>
</evidence>
<dbReference type="InterPro" id="IPR036514">
    <property type="entry name" value="SGNH_hydro_sf"/>
</dbReference>
<evidence type="ECO:0000256" key="17">
    <source>
        <dbReference type="ARBA" id="ARBA00023369"/>
    </source>
</evidence>
<comment type="catalytic activity">
    <reaction evidence="39">
        <text>1-hexadecanoyl-sn-glycero-3-phosphocholine + H2O = sn-glycerol 3-phosphocholine + hexadecanoate + H(+)</text>
        <dbReference type="Rhea" id="RHEA:40435"/>
        <dbReference type="ChEBI" id="CHEBI:7896"/>
        <dbReference type="ChEBI" id="CHEBI:15377"/>
        <dbReference type="ChEBI" id="CHEBI:15378"/>
        <dbReference type="ChEBI" id="CHEBI:16870"/>
        <dbReference type="ChEBI" id="CHEBI:72998"/>
    </reaction>
    <physiologicalReaction direction="left-to-right" evidence="39">
        <dbReference type="Rhea" id="RHEA:40436"/>
    </physiologicalReaction>
</comment>
<dbReference type="Proteomes" id="UP000186698">
    <property type="component" value="Chromosome 8S"/>
</dbReference>
<evidence type="ECO:0000256" key="22">
    <source>
        <dbReference type="ARBA" id="ARBA00031485"/>
    </source>
</evidence>
<comment type="catalytic activity">
    <reaction evidence="26">
        <text>1,3-dihexadecanoyl-2-(9Z-octadecenoyl)glycerol + H2O = 1-hexadecanoyl-2-(9Z-octadecenoyl)-glycerol + hexadecanoate + H(+)</text>
        <dbReference type="Rhea" id="RHEA:40979"/>
        <dbReference type="ChEBI" id="CHEBI:7896"/>
        <dbReference type="ChEBI" id="CHEBI:15377"/>
        <dbReference type="ChEBI" id="CHEBI:15378"/>
        <dbReference type="ChEBI" id="CHEBI:75585"/>
        <dbReference type="ChEBI" id="CHEBI:75688"/>
    </reaction>
    <physiologicalReaction direction="left-to-right" evidence="26">
        <dbReference type="Rhea" id="RHEA:40980"/>
    </physiologicalReaction>
</comment>
<comment type="catalytic activity">
    <reaction evidence="25">
        <text>1-hexadecanoyl-2-(9Z)-octadecenoyl-3-octadecanoyl-sn-glycerol + H2O = 2-(9Z-octadecenoyl)-3-octadecanoyl-sn-glycerol + hexadecanoate + H(+)</text>
        <dbReference type="Rhea" id="RHEA:41107"/>
        <dbReference type="ChEBI" id="CHEBI:7896"/>
        <dbReference type="ChEBI" id="CHEBI:15377"/>
        <dbReference type="ChEBI" id="CHEBI:15378"/>
        <dbReference type="ChEBI" id="CHEBI:75558"/>
        <dbReference type="ChEBI" id="CHEBI:77623"/>
    </reaction>
    <physiologicalReaction direction="left-to-right" evidence="25">
        <dbReference type="Rhea" id="RHEA:41108"/>
    </physiologicalReaction>
</comment>
<evidence type="ECO:0000256" key="32">
    <source>
        <dbReference type="ARBA" id="ARBA00048058"/>
    </source>
</evidence>
<organism evidence="47 48">
    <name type="scientific">Xenopus laevis</name>
    <name type="common">African clawed frog</name>
    <dbReference type="NCBI Taxonomy" id="8355"/>
    <lineage>
        <taxon>Eukaryota</taxon>
        <taxon>Metazoa</taxon>
        <taxon>Chordata</taxon>
        <taxon>Craniata</taxon>
        <taxon>Vertebrata</taxon>
        <taxon>Euteleostomi</taxon>
        <taxon>Amphibia</taxon>
        <taxon>Batrachia</taxon>
        <taxon>Anura</taxon>
        <taxon>Pipoidea</taxon>
        <taxon>Pipidae</taxon>
        <taxon>Xenopodinae</taxon>
        <taxon>Xenopus</taxon>
        <taxon>Xenopus</taxon>
    </lineage>
</organism>
<evidence type="ECO:0000256" key="14">
    <source>
        <dbReference type="ARBA" id="ARBA00023136"/>
    </source>
</evidence>
<dbReference type="PANTHER" id="PTHR21325">
    <property type="entry name" value="PHOSPHOLIPASE B, PLB1"/>
    <property type="match status" value="1"/>
</dbReference>
<dbReference type="EC" id="3.1.1.5" evidence="3"/>
<evidence type="ECO:0000256" key="18">
    <source>
        <dbReference type="ARBA" id="ARBA00023408"/>
    </source>
</evidence>
<dbReference type="OMA" id="HRVGCHC"/>
<dbReference type="PaxDb" id="8355-A0A1L8F0L1"/>
<comment type="catalytic activity">
    <reaction evidence="37">
        <text>a 1-acyl-sn-glycero-3-phosphocholine + H2O = sn-glycerol 3-phosphocholine + a fatty acid + H(+)</text>
        <dbReference type="Rhea" id="RHEA:15177"/>
        <dbReference type="ChEBI" id="CHEBI:15377"/>
        <dbReference type="ChEBI" id="CHEBI:15378"/>
        <dbReference type="ChEBI" id="CHEBI:16870"/>
        <dbReference type="ChEBI" id="CHEBI:28868"/>
        <dbReference type="ChEBI" id="CHEBI:58168"/>
        <dbReference type="EC" id="3.1.1.5"/>
    </reaction>
    <physiologicalReaction direction="left-to-right" evidence="37">
        <dbReference type="Rhea" id="RHEA:15178"/>
    </physiologicalReaction>
</comment>
<comment type="catalytic activity">
    <reaction evidence="41">
        <text>1,3-dihexadecanoyl-2-(9Z-octadecenoyl)glycerol + H2O = 1,3-dihexadecanoylglycerol + (9Z)-octadecenoate + H(+)</text>
        <dbReference type="Rhea" id="RHEA:40983"/>
        <dbReference type="ChEBI" id="CHEBI:15377"/>
        <dbReference type="ChEBI" id="CHEBI:15378"/>
        <dbReference type="ChEBI" id="CHEBI:30823"/>
        <dbReference type="ChEBI" id="CHEBI:75688"/>
        <dbReference type="ChEBI" id="CHEBI:77619"/>
    </reaction>
    <physiologicalReaction direction="left-to-right" evidence="41">
        <dbReference type="Rhea" id="RHEA:40984"/>
    </physiologicalReaction>
</comment>
<comment type="catalytic activity">
    <reaction evidence="28">
        <text>1-hexadecanoyl-2-(9Z)-octadecenoyl-3-octadecanoyl-sn-glycerol + H2O = 1-hexadecanoyl-2-(9Z-octadecenoyl)-sn-glycerol + octadecanoate + H(+)</text>
        <dbReference type="Rhea" id="RHEA:41111"/>
        <dbReference type="ChEBI" id="CHEBI:15377"/>
        <dbReference type="ChEBI" id="CHEBI:15378"/>
        <dbReference type="ChEBI" id="CHEBI:25629"/>
        <dbReference type="ChEBI" id="CHEBI:75466"/>
        <dbReference type="ChEBI" id="CHEBI:77623"/>
    </reaction>
    <physiologicalReaction direction="left-to-right" evidence="28">
        <dbReference type="Rhea" id="RHEA:41112"/>
    </physiologicalReaction>
</comment>
<evidence type="ECO:0000256" key="39">
    <source>
        <dbReference type="ARBA" id="ARBA00048656"/>
    </source>
</evidence>
<evidence type="ECO:0000256" key="44">
    <source>
        <dbReference type="ARBA" id="ARBA00049363"/>
    </source>
</evidence>
<keyword evidence="14" id="KW-0472">Membrane</keyword>
<keyword evidence="15" id="KW-0325">Glycoprotein</keyword>
<evidence type="ECO:0000256" key="21">
    <source>
        <dbReference type="ARBA" id="ARBA00031182"/>
    </source>
</evidence>
<dbReference type="FunFam" id="3.40.50.1110:FF:000005">
    <property type="entry name" value="Phospholipase B1"/>
    <property type="match status" value="1"/>
</dbReference>
<dbReference type="GO" id="GO:0004622">
    <property type="term" value="F:phosphatidylcholine lysophospholipase activity"/>
    <property type="evidence" value="ECO:0000318"/>
    <property type="project" value="GO_Central"/>
</dbReference>
<evidence type="ECO:0000313" key="48">
    <source>
        <dbReference type="RefSeq" id="XP_041430860.1"/>
    </source>
</evidence>
<dbReference type="RefSeq" id="XP_041430860.1">
    <property type="nucleotide sequence ID" value="XM_041574926.1"/>
</dbReference>
<evidence type="ECO:0000256" key="30">
    <source>
        <dbReference type="ARBA" id="ARBA00048015"/>
    </source>
</evidence>
<name>A0A1L8F0L1_XENLA</name>
<evidence type="ECO:0000256" key="28">
    <source>
        <dbReference type="ARBA" id="ARBA00047459"/>
    </source>
</evidence>
<dbReference type="EC" id="3.1.1.4" evidence="4"/>
<dbReference type="GO" id="GO:0004806">
    <property type="term" value="F:triacylglycerol lipase activity"/>
    <property type="evidence" value="ECO:0007669"/>
    <property type="project" value="UniProtKB-EC"/>
</dbReference>
<evidence type="ECO:0000256" key="15">
    <source>
        <dbReference type="ARBA" id="ARBA00023180"/>
    </source>
</evidence>
<dbReference type="AlphaFoldDB" id="A0A1L8F0L1"/>
<comment type="catalytic activity">
    <reaction evidence="30">
        <text>1-hexadecanoyl-2-(9Z-octadecenoyl)-sn-glycero-3-phospho-(1'-sn-glycerol) + H2O = 1-hexadecanoyl-sn-glycero-3-phospho-(1'-sn-glycerol) + (9Z)-octadecenoate + H(+)</text>
        <dbReference type="Rhea" id="RHEA:40919"/>
        <dbReference type="ChEBI" id="CHEBI:15377"/>
        <dbReference type="ChEBI" id="CHEBI:15378"/>
        <dbReference type="ChEBI" id="CHEBI:30823"/>
        <dbReference type="ChEBI" id="CHEBI:72841"/>
        <dbReference type="ChEBI" id="CHEBI:75158"/>
    </reaction>
    <physiologicalReaction direction="left-to-right" evidence="30">
        <dbReference type="Rhea" id="RHEA:40920"/>
    </physiologicalReaction>
</comment>
<dbReference type="STRING" id="8355.A0A1L8F0L1"/>
<dbReference type="CTD" id="108699833"/>
<evidence type="ECO:0000256" key="38">
    <source>
        <dbReference type="ARBA" id="ARBA00048613"/>
    </source>
</evidence>
<accession>A0A1L8F0L1</accession>
<dbReference type="Gene3D" id="3.40.50.1110">
    <property type="entry name" value="SGNH hydrolase"/>
    <property type="match status" value="1"/>
</dbReference>
<evidence type="ECO:0000256" key="2">
    <source>
        <dbReference type="ARBA" id="ARBA00009979"/>
    </source>
</evidence>
<sequence length="421" mass="47335">MGMVKVIVFSLWLHHAHGLGWFDNYMSGLKIQISTYGLQEFPEKARNGSSNDSILICPDMSPSAEVPTSVEKVKPADVKVVAALGDSLTTAIAANATNVLETPNEYRQLSWSIGGFGNILDVTTLPNILKLFNPNIVGFGKRKTVSYRPAPLEDTGLNLAVTGANTFELPEQTQHLIDTMKTYPGVNFEEDWKVVTIFIGSNDICDYCKNKTLFSADNFIHHLTISLDILQQQLPRAIINIVQLLRIEKLRSVNDESLGCLLQRSFCSCVVVPNENSTEFQEILDQMTQFQEKLEQLFVNSTRFNSKKDFAVILQPFLKNVKPPTDQNGVVDYSYFTPDCFHLTIKGHEQMARALWNNMLQPQGDKYYMKTLSDPIPLLCPSKDHPYFYTGYQTRDNGASPLKGSHHLTVLLLFTALLVYL</sequence>
<comment type="catalytic activity">
    <reaction evidence="27">
        <text>1-(9Z-octadecenoyl)-glycerol + H2O = glycerol + (9Z)-octadecenoate + H(+)</text>
        <dbReference type="Rhea" id="RHEA:38487"/>
        <dbReference type="ChEBI" id="CHEBI:15377"/>
        <dbReference type="ChEBI" id="CHEBI:15378"/>
        <dbReference type="ChEBI" id="CHEBI:17754"/>
        <dbReference type="ChEBI" id="CHEBI:30823"/>
        <dbReference type="ChEBI" id="CHEBI:75342"/>
    </reaction>
    <physiologicalReaction direction="left-to-right" evidence="27">
        <dbReference type="Rhea" id="RHEA:38488"/>
    </physiologicalReaction>
</comment>
<comment type="catalytic activity">
    <reaction evidence="40">
        <text>1-hexadecanoyl-2-(9Z-octadecenoyl)-sn-glycero-3-phosphocholine + H2O = 1-hexadecanoyl-sn-glycero-3-phosphocholine + (9Z)-octadecenoate + H(+)</text>
        <dbReference type="Rhea" id="RHEA:38779"/>
        <dbReference type="ChEBI" id="CHEBI:15377"/>
        <dbReference type="ChEBI" id="CHEBI:15378"/>
        <dbReference type="ChEBI" id="CHEBI:30823"/>
        <dbReference type="ChEBI" id="CHEBI:72998"/>
        <dbReference type="ChEBI" id="CHEBI:73001"/>
    </reaction>
    <physiologicalReaction direction="left-to-right" evidence="40">
        <dbReference type="Rhea" id="RHEA:38780"/>
    </physiologicalReaction>
</comment>
<dbReference type="PANTHER" id="PTHR21325:SF45">
    <property type="entry name" value="PHOSPHOLIPASE B1, MEMBRANE-ASSOCIATED"/>
    <property type="match status" value="1"/>
</dbReference>
<evidence type="ECO:0000256" key="4">
    <source>
        <dbReference type="ARBA" id="ARBA00013278"/>
    </source>
</evidence>
<evidence type="ECO:0000256" key="24">
    <source>
        <dbReference type="ARBA" id="ARBA00045916"/>
    </source>
</evidence>
<keyword evidence="11" id="KW-0378">Hydrolase</keyword>
<dbReference type="Pfam" id="PF00657">
    <property type="entry name" value="Lipase_GDSL"/>
    <property type="match status" value="1"/>
</dbReference>
<evidence type="ECO:0000256" key="29">
    <source>
        <dbReference type="ARBA" id="ARBA00048011"/>
    </source>
</evidence>
<evidence type="ECO:0000313" key="47">
    <source>
        <dbReference type="Proteomes" id="UP000186698"/>
    </source>
</evidence>
<keyword evidence="16" id="KW-1208">Phospholipid metabolism</keyword>
<evidence type="ECO:0000256" key="26">
    <source>
        <dbReference type="ARBA" id="ARBA00047363"/>
    </source>
</evidence>
<keyword evidence="47" id="KW-1185">Reference proteome</keyword>
<evidence type="ECO:0000256" key="42">
    <source>
        <dbReference type="ARBA" id="ARBA00048872"/>
    </source>
</evidence>
<dbReference type="CDD" id="cd01824">
    <property type="entry name" value="Phospholipase_B_like"/>
    <property type="match status" value="1"/>
</dbReference>
<evidence type="ECO:0000256" key="43">
    <source>
        <dbReference type="ARBA" id="ARBA00048939"/>
    </source>
</evidence>
<evidence type="ECO:0000256" key="13">
    <source>
        <dbReference type="ARBA" id="ARBA00023098"/>
    </source>
</evidence>
<evidence type="ECO:0000256" key="27">
    <source>
        <dbReference type="ARBA" id="ARBA00047438"/>
    </source>
</evidence>
<dbReference type="InterPro" id="IPR035547">
    <property type="entry name" value="Phospholipase_B"/>
</dbReference>
<keyword evidence="9" id="KW-0732">Signal</keyword>
<dbReference type="GO" id="GO:0004623">
    <property type="term" value="F:phospholipase A2 activity"/>
    <property type="evidence" value="ECO:0000318"/>
    <property type="project" value="GO_Central"/>
</dbReference>
<dbReference type="GeneID" id="108699833"/>
<evidence type="ECO:0000256" key="5">
    <source>
        <dbReference type="ARBA" id="ARBA00013279"/>
    </source>
</evidence>
<gene>
    <name evidence="48" type="primary">LOC108699833</name>
</gene>
<dbReference type="OrthoDB" id="10265800at2759"/>